<evidence type="ECO:0000256" key="2">
    <source>
        <dbReference type="SAM" id="SignalP"/>
    </source>
</evidence>
<comment type="caution">
    <text evidence="4">The sequence shown here is derived from an EMBL/GenBank/DDBJ whole genome shotgun (WGS) entry which is preliminary data.</text>
</comment>
<dbReference type="AlphaFoldDB" id="A0AAD7ZM54"/>
<evidence type="ECO:0000256" key="1">
    <source>
        <dbReference type="SAM" id="MobiDB-lite"/>
    </source>
</evidence>
<accession>A0AAD7ZM54</accession>
<feature type="chain" id="PRO_5042209419" description="Thioredoxin domain-containing protein" evidence="2">
    <location>
        <begin position="18"/>
        <end position="342"/>
    </location>
</feature>
<sequence length="342" mass="37859">MKVVFGLLAVFATSTYALYPSSSDVVDLNPANFDRLVIQSDSVWIVEFFAPWCGHCQQLVPEYSKAATALKGVIKVGAVNVDEHKSLDMWLVEFYAPWCGHCKNLAPHWAQAASELKGKVKLGALDATVHTVKSNQYGVQGYPTIKFFPPGKKDASFAAEYNGGRTGSDIVNWALEKLAENVPAPEIKQACEQHPLCVVSVLPHILDCQADCRNSYLDILTKMGEKYKKKMWGRTKLDYKVLQNTTDGSLENDSFKRTPDGSLDKYREKKKLKVVKTADDVLTTNMRDLSFGRGSTAPVKGAALPKINPTEPWDGKDGELPPEEDIDLSDVDLDDLDSKDEL</sequence>
<gene>
    <name evidence="4" type="ORF">L9F63_022706</name>
</gene>
<dbReference type="PROSITE" id="PS00194">
    <property type="entry name" value="THIOREDOXIN_1"/>
    <property type="match status" value="1"/>
</dbReference>
<evidence type="ECO:0000313" key="4">
    <source>
        <dbReference type="EMBL" id="KAJ9582945.1"/>
    </source>
</evidence>
<name>A0AAD7ZM54_DIPPU</name>
<feature type="signal peptide" evidence="2">
    <location>
        <begin position="1"/>
        <end position="17"/>
    </location>
</feature>
<dbReference type="Proteomes" id="UP001233999">
    <property type="component" value="Unassembled WGS sequence"/>
</dbReference>
<feature type="compositionally biased region" description="Acidic residues" evidence="1">
    <location>
        <begin position="320"/>
        <end position="342"/>
    </location>
</feature>
<reference evidence="4" key="1">
    <citation type="journal article" date="2023" name="IScience">
        <title>Live-bearing cockroach genome reveals convergent evolutionary mechanisms linked to viviparity in insects and beyond.</title>
        <authorList>
            <person name="Fouks B."/>
            <person name="Harrison M.C."/>
            <person name="Mikhailova A.A."/>
            <person name="Marchal E."/>
            <person name="English S."/>
            <person name="Carruthers M."/>
            <person name="Jennings E.C."/>
            <person name="Chiamaka E.L."/>
            <person name="Frigard R.A."/>
            <person name="Pippel M."/>
            <person name="Attardo G.M."/>
            <person name="Benoit J.B."/>
            <person name="Bornberg-Bauer E."/>
            <person name="Tobe S.S."/>
        </authorList>
    </citation>
    <scope>NUCLEOTIDE SEQUENCE</scope>
    <source>
        <strain evidence="4">Stay&amp;Tobe</strain>
    </source>
</reference>
<dbReference type="CDD" id="cd02947">
    <property type="entry name" value="TRX_family"/>
    <property type="match status" value="1"/>
</dbReference>
<dbReference type="InterPro" id="IPR017937">
    <property type="entry name" value="Thioredoxin_CS"/>
</dbReference>
<evidence type="ECO:0000259" key="3">
    <source>
        <dbReference type="PROSITE" id="PS51352"/>
    </source>
</evidence>
<organism evidence="4 5">
    <name type="scientific">Diploptera punctata</name>
    <name type="common">Pacific beetle cockroach</name>
    <dbReference type="NCBI Taxonomy" id="6984"/>
    <lineage>
        <taxon>Eukaryota</taxon>
        <taxon>Metazoa</taxon>
        <taxon>Ecdysozoa</taxon>
        <taxon>Arthropoda</taxon>
        <taxon>Hexapoda</taxon>
        <taxon>Insecta</taxon>
        <taxon>Pterygota</taxon>
        <taxon>Neoptera</taxon>
        <taxon>Polyneoptera</taxon>
        <taxon>Dictyoptera</taxon>
        <taxon>Blattodea</taxon>
        <taxon>Blaberoidea</taxon>
        <taxon>Blaberidae</taxon>
        <taxon>Diplopterinae</taxon>
        <taxon>Diploptera</taxon>
    </lineage>
</organism>
<evidence type="ECO:0000313" key="5">
    <source>
        <dbReference type="Proteomes" id="UP001233999"/>
    </source>
</evidence>
<dbReference type="Pfam" id="PF00085">
    <property type="entry name" value="Thioredoxin"/>
    <property type="match status" value="2"/>
</dbReference>
<dbReference type="InterPro" id="IPR013766">
    <property type="entry name" value="Thioredoxin_domain"/>
</dbReference>
<keyword evidence="5" id="KW-1185">Reference proteome</keyword>
<dbReference type="GO" id="GO:0005788">
    <property type="term" value="C:endoplasmic reticulum lumen"/>
    <property type="evidence" value="ECO:0007669"/>
    <property type="project" value="TreeGrafter"/>
</dbReference>
<dbReference type="PANTHER" id="PTHR45815">
    <property type="entry name" value="PROTEIN DISULFIDE-ISOMERASE A6"/>
    <property type="match status" value="1"/>
</dbReference>
<proteinExistence type="predicted"/>
<dbReference type="GO" id="GO:0034976">
    <property type="term" value="P:response to endoplasmic reticulum stress"/>
    <property type="evidence" value="ECO:0007669"/>
    <property type="project" value="TreeGrafter"/>
</dbReference>
<dbReference type="InterPro" id="IPR036249">
    <property type="entry name" value="Thioredoxin-like_sf"/>
</dbReference>
<dbReference type="EMBL" id="JASPKZ010007701">
    <property type="protein sequence ID" value="KAJ9582945.1"/>
    <property type="molecule type" value="Genomic_DNA"/>
</dbReference>
<reference evidence="4" key="2">
    <citation type="submission" date="2023-05" db="EMBL/GenBank/DDBJ databases">
        <authorList>
            <person name="Fouks B."/>
        </authorList>
    </citation>
    <scope>NUCLEOTIDE SEQUENCE</scope>
    <source>
        <strain evidence="4">Stay&amp;Tobe</strain>
        <tissue evidence="4">Testes</tissue>
    </source>
</reference>
<dbReference type="CDD" id="cd03001">
    <property type="entry name" value="PDI_a_P5"/>
    <property type="match status" value="1"/>
</dbReference>
<dbReference type="PROSITE" id="PS51352">
    <property type="entry name" value="THIOREDOXIN_2"/>
    <property type="match status" value="1"/>
</dbReference>
<dbReference type="Gene3D" id="3.40.30.10">
    <property type="entry name" value="Glutaredoxin"/>
    <property type="match status" value="2"/>
</dbReference>
<dbReference type="SUPFAM" id="SSF52833">
    <property type="entry name" value="Thioredoxin-like"/>
    <property type="match status" value="2"/>
</dbReference>
<dbReference type="GO" id="GO:0015035">
    <property type="term" value="F:protein-disulfide reductase activity"/>
    <property type="evidence" value="ECO:0007669"/>
    <property type="project" value="TreeGrafter"/>
</dbReference>
<feature type="region of interest" description="Disordered" evidence="1">
    <location>
        <begin position="293"/>
        <end position="342"/>
    </location>
</feature>
<feature type="domain" description="Thioredoxin" evidence="3">
    <location>
        <begin position="54"/>
        <end position="180"/>
    </location>
</feature>
<keyword evidence="2" id="KW-0732">Signal</keyword>
<dbReference type="PRINTS" id="PR00421">
    <property type="entry name" value="THIOREDOXIN"/>
</dbReference>
<protein>
    <recommendedName>
        <fullName evidence="3">Thioredoxin domain-containing protein</fullName>
    </recommendedName>
</protein>
<dbReference type="PANTHER" id="PTHR45815:SF3">
    <property type="entry name" value="PROTEIN DISULFIDE-ISOMERASE A6"/>
    <property type="match status" value="1"/>
</dbReference>